<reference evidence="7 8" key="1">
    <citation type="submission" date="2019-07" db="EMBL/GenBank/DDBJ databases">
        <title>Genomics analysis of Aphanomyces spp. identifies a new class of oomycete effector associated with host adaptation.</title>
        <authorList>
            <person name="Gaulin E."/>
        </authorList>
    </citation>
    <scope>NUCLEOTIDE SEQUENCE [LARGE SCALE GENOMIC DNA]</scope>
    <source>
        <strain evidence="7 8">ATCC 201684</strain>
    </source>
</reference>
<evidence type="ECO:0000256" key="1">
    <source>
        <dbReference type="ARBA" id="ARBA00004141"/>
    </source>
</evidence>
<organism evidence="7 8">
    <name type="scientific">Aphanomyces euteiches</name>
    <dbReference type="NCBI Taxonomy" id="100861"/>
    <lineage>
        <taxon>Eukaryota</taxon>
        <taxon>Sar</taxon>
        <taxon>Stramenopiles</taxon>
        <taxon>Oomycota</taxon>
        <taxon>Saprolegniomycetes</taxon>
        <taxon>Saprolegniales</taxon>
        <taxon>Verrucalvaceae</taxon>
        <taxon>Aphanomyces</taxon>
    </lineage>
</organism>
<keyword evidence="3 6" id="KW-1133">Transmembrane helix</keyword>
<keyword evidence="2 6" id="KW-0812">Transmembrane</keyword>
<evidence type="ECO:0000256" key="3">
    <source>
        <dbReference type="ARBA" id="ARBA00022989"/>
    </source>
</evidence>
<evidence type="ECO:0000256" key="5">
    <source>
        <dbReference type="SAM" id="MobiDB-lite"/>
    </source>
</evidence>
<evidence type="ECO:0000256" key="6">
    <source>
        <dbReference type="SAM" id="Phobius"/>
    </source>
</evidence>
<protein>
    <submittedName>
        <fullName evidence="7">Uncharacterized protein</fullName>
    </submittedName>
</protein>
<feature type="compositionally biased region" description="Polar residues" evidence="5">
    <location>
        <begin position="29"/>
        <end position="59"/>
    </location>
</feature>
<dbReference type="Pfam" id="PF08507">
    <property type="entry name" value="COPI_assoc"/>
    <property type="match status" value="1"/>
</dbReference>
<dbReference type="VEuPathDB" id="FungiDB:AeMF1_010619"/>
<feature type="transmembrane region" description="Helical" evidence="6">
    <location>
        <begin position="95"/>
        <end position="114"/>
    </location>
</feature>
<proteinExistence type="predicted"/>
<sequence length="230" mass="24724">MSNPFNDPSVKMAATSPEGAAKTLPMPNKQDSFSASSAHQKANGVSTPTALPNPSNQVPPGTPRSPGQNLMEEVGSSIKKTDGAKILRVMQTVNIILAALTVTAGVGSWVAGHVKDPQTFIASTYIITFGLLLLGFELRTEKLDALMRANFGFMYGYKTRTMFLVFIAIWPLSMGTYWVTIVDAVLLFLNAFFNYYVVSNHPAFSGDAPPPYDATRVAIGATATKAENQV</sequence>
<feature type="transmembrane region" description="Helical" evidence="6">
    <location>
        <begin position="150"/>
        <end position="170"/>
    </location>
</feature>
<evidence type="ECO:0000313" key="7">
    <source>
        <dbReference type="EMBL" id="KAF0737321.1"/>
    </source>
</evidence>
<dbReference type="PANTHER" id="PTHR38894:SF1">
    <property type="entry name" value="TRANSMEMBRANE PROTEIN"/>
    <property type="match status" value="1"/>
</dbReference>
<feature type="transmembrane region" description="Helical" evidence="6">
    <location>
        <begin position="120"/>
        <end position="138"/>
    </location>
</feature>
<comment type="subcellular location">
    <subcellularLocation>
        <location evidence="1">Membrane</location>
        <topology evidence="1">Multi-pass membrane protein</topology>
    </subcellularLocation>
</comment>
<gene>
    <name evidence="7" type="ORF">Ae201684_006491</name>
</gene>
<feature type="region of interest" description="Disordered" evidence="5">
    <location>
        <begin position="1"/>
        <end position="70"/>
    </location>
</feature>
<dbReference type="PANTHER" id="PTHR38894">
    <property type="entry name" value="TRANSMEMBRANE PROTEIN"/>
    <property type="match status" value="1"/>
</dbReference>
<feature type="transmembrane region" description="Helical" evidence="6">
    <location>
        <begin position="176"/>
        <end position="197"/>
    </location>
</feature>
<comment type="caution">
    <text evidence="7">The sequence shown here is derived from an EMBL/GenBank/DDBJ whole genome shotgun (WGS) entry which is preliminary data.</text>
</comment>
<evidence type="ECO:0000256" key="4">
    <source>
        <dbReference type="ARBA" id="ARBA00023136"/>
    </source>
</evidence>
<keyword evidence="4 6" id="KW-0472">Membrane</keyword>
<keyword evidence="8" id="KW-1185">Reference proteome</keyword>
<evidence type="ECO:0000256" key="2">
    <source>
        <dbReference type="ARBA" id="ARBA00022692"/>
    </source>
</evidence>
<dbReference type="Proteomes" id="UP000481153">
    <property type="component" value="Unassembled WGS sequence"/>
</dbReference>
<dbReference type="InterPro" id="IPR013714">
    <property type="entry name" value="Golgi_TVP15"/>
</dbReference>
<dbReference type="GO" id="GO:0016020">
    <property type="term" value="C:membrane"/>
    <property type="evidence" value="ECO:0007669"/>
    <property type="project" value="UniProtKB-SubCell"/>
</dbReference>
<evidence type="ECO:0000313" key="8">
    <source>
        <dbReference type="Proteomes" id="UP000481153"/>
    </source>
</evidence>
<dbReference type="EMBL" id="VJMJ01000084">
    <property type="protein sequence ID" value="KAF0737321.1"/>
    <property type="molecule type" value="Genomic_DNA"/>
</dbReference>
<dbReference type="AlphaFoldDB" id="A0A6G0XB31"/>
<accession>A0A6G0XB31</accession>
<name>A0A6G0XB31_9STRA</name>